<organism evidence="2 3">
    <name type="scientific">Penicillium digitatum (strain Pd1 / CECT 20795)</name>
    <name type="common">Green mold</name>
    <dbReference type="NCBI Taxonomy" id="1170230"/>
    <lineage>
        <taxon>Eukaryota</taxon>
        <taxon>Fungi</taxon>
        <taxon>Dikarya</taxon>
        <taxon>Ascomycota</taxon>
        <taxon>Pezizomycotina</taxon>
        <taxon>Eurotiomycetes</taxon>
        <taxon>Eurotiomycetidae</taxon>
        <taxon>Eurotiales</taxon>
        <taxon>Aspergillaceae</taxon>
        <taxon>Penicillium</taxon>
    </lineage>
</organism>
<protein>
    <submittedName>
        <fullName evidence="2">Uncharacterized protein</fullName>
    </submittedName>
</protein>
<sequence length="64" mass="7589">MHFSWVLCNFPNRSLTVWFFGKLSVYIAYLISYLNILVSLNCSRSVFVYRSMFWQVSIQTKILG</sequence>
<gene>
    <name evidence="2" type="ORF">PDIP_76380</name>
</gene>
<evidence type="ECO:0000313" key="3">
    <source>
        <dbReference type="Proteomes" id="UP000009886"/>
    </source>
</evidence>
<keyword evidence="1" id="KW-0812">Transmembrane</keyword>
<dbReference type="EMBL" id="AKCU01000470">
    <property type="protein sequence ID" value="EKV06817.1"/>
    <property type="molecule type" value="Genomic_DNA"/>
</dbReference>
<dbReference type="Proteomes" id="UP000009886">
    <property type="component" value="Unassembled WGS sequence"/>
</dbReference>
<dbReference type="VEuPathDB" id="FungiDB:PDIP_76380"/>
<dbReference type="KEGG" id="pdp:PDIP_76380"/>
<accession>K9FFA5</accession>
<evidence type="ECO:0000313" key="2">
    <source>
        <dbReference type="EMBL" id="EKV06817.1"/>
    </source>
</evidence>
<proteinExistence type="predicted"/>
<comment type="caution">
    <text evidence="2">The sequence shown here is derived from an EMBL/GenBank/DDBJ whole genome shotgun (WGS) entry which is preliminary data.</text>
</comment>
<keyword evidence="1" id="KW-1133">Transmembrane helix</keyword>
<dbReference type="OrthoDB" id="10430446at2759"/>
<dbReference type="HOGENOM" id="CLU_2868373_0_0_1"/>
<feature type="transmembrane region" description="Helical" evidence="1">
    <location>
        <begin position="23"/>
        <end position="42"/>
    </location>
</feature>
<evidence type="ECO:0000256" key="1">
    <source>
        <dbReference type="SAM" id="Phobius"/>
    </source>
</evidence>
<reference evidence="3" key="1">
    <citation type="journal article" date="2012" name="BMC Genomics">
        <title>Genome sequence of the necrotrophic fungus Penicillium digitatum, the main postharvest pathogen of citrus.</title>
        <authorList>
            <person name="Marcet-Houben M."/>
            <person name="Ballester A.-R."/>
            <person name="de la Fuente B."/>
            <person name="Harries E."/>
            <person name="Marcos J.F."/>
            <person name="Gonzalez-Candelas L."/>
            <person name="Gabaldon T."/>
        </authorList>
    </citation>
    <scope>NUCLEOTIDE SEQUENCE [LARGE SCALE GENOMIC DNA]</scope>
    <source>
        <strain evidence="3">Pd1 / CECT 20795</strain>
    </source>
</reference>
<keyword evidence="1" id="KW-0472">Membrane</keyword>
<dbReference type="AlphaFoldDB" id="K9FFA5"/>
<name>K9FFA5_PEND1</name>